<comment type="similarity">
    <text evidence="1">Belongs to the carbon-nitrogen hydrolase superfamily. NIT1/NIT2 family.</text>
</comment>
<dbReference type="InterPro" id="IPR045254">
    <property type="entry name" value="Nit1/2_C-N_Hydrolase"/>
</dbReference>
<dbReference type="PROSITE" id="PS01227">
    <property type="entry name" value="UPF0012"/>
    <property type="match status" value="1"/>
</dbReference>
<dbReference type="CDD" id="cd07572">
    <property type="entry name" value="nit"/>
    <property type="match status" value="1"/>
</dbReference>
<evidence type="ECO:0000256" key="2">
    <source>
        <dbReference type="ARBA" id="ARBA00022801"/>
    </source>
</evidence>
<dbReference type="GO" id="GO:0016811">
    <property type="term" value="F:hydrolase activity, acting on carbon-nitrogen (but not peptide) bonds, in linear amides"/>
    <property type="evidence" value="ECO:0007669"/>
    <property type="project" value="InterPro"/>
</dbReference>
<dbReference type="Pfam" id="PF00795">
    <property type="entry name" value="CN_hydrolase"/>
    <property type="match status" value="1"/>
</dbReference>
<proteinExistence type="inferred from homology"/>
<evidence type="ECO:0000313" key="4">
    <source>
        <dbReference type="EMBL" id="RJG09026.1"/>
    </source>
</evidence>
<evidence type="ECO:0000256" key="1">
    <source>
        <dbReference type="ARBA" id="ARBA00010613"/>
    </source>
</evidence>
<evidence type="ECO:0000313" key="5">
    <source>
        <dbReference type="Proteomes" id="UP000284021"/>
    </source>
</evidence>
<feature type="domain" description="CN hydrolase" evidence="3">
    <location>
        <begin position="1"/>
        <end position="247"/>
    </location>
</feature>
<dbReference type="PROSITE" id="PS50263">
    <property type="entry name" value="CN_HYDROLASE"/>
    <property type="match status" value="1"/>
</dbReference>
<reference evidence="4 5" key="1">
    <citation type="submission" date="2018-09" db="EMBL/GenBank/DDBJ databases">
        <authorList>
            <person name="Zhu H."/>
        </authorList>
    </citation>
    <scope>NUCLEOTIDE SEQUENCE [LARGE SCALE GENOMIC DNA]</scope>
    <source>
        <strain evidence="4 5">K1S02-6</strain>
    </source>
</reference>
<evidence type="ECO:0000259" key="3">
    <source>
        <dbReference type="PROSITE" id="PS50263"/>
    </source>
</evidence>
<dbReference type="AlphaFoldDB" id="A0A418X965"/>
<dbReference type="SUPFAM" id="SSF56317">
    <property type="entry name" value="Carbon-nitrogen hydrolase"/>
    <property type="match status" value="1"/>
</dbReference>
<dbReference type="OrthoDB" id="9811121at2"/>
<dbReference type="EMBL" id="QYUR01000008">
    <property type="protein sequence ID" value="RJG09026.1"/>
    <property type="molecule type" value="Genomic_DNA"/>
</dbReference>
<organism evidence="4 5">
    <name type="scientific">Pseudomonas cavernicola</name>
    <dbReference type="NCBI Taxonomy" id="2320866"/>
    <lineage>
        <taxon>Bacteria</taxon>
        <taxon>Pseudomonadati</taxon>
        <taxon>Pseudomonadota</taxon>
        <taxon>Gammaproteobacteria</taxon>
        <taxon>Pseudomonadales</taxon>
        <taxon>Pseudomonadaceae</taxon>
        <taxon>Pseudomonas</taxon>
    </lineage>
</organism>
<dbReference type="InterPro" id="IPR036526">
    <property type="entry name" value="C-N_Hydrolase_sf"/>
</dbReference>
<sequence>MKIALCQLNSGQDRQANIAAALKGLDEAGAKGARLAMLPECIDYMGPIEGVKENSEPFNGPSVEAFAAKAKEHQMWVLAGTLRTTDGIDARCSNTAYLITPEGKIASFYNKVHMFDVKIKGQVDFLESAVVKPGSSVGFSAIDDIPVGISICYDLRFPELFRAQALMGAKILFLPAAFTMFTGKDHWEVLLRARAIENQCFVVATGQWGTHAPGITSYGRSLVVDPWGTVIACAPDGVNTTVVDLPMGRIEDVRNSLPSLANRKPEVYKDALL</sequence>
<gene>
    <name evidence="4" type="ORF">D3879_24715</name>
</gene>
<dbReference type="InterPro" id="IPR001110">
    <property type="entry name" value="UPF0012_CS"/>
</dbReference>
<keyword evidence="2 4" id="KW-0378">Hydrolase</keyword>
<comment type="caution">
    <text evidence="4">The sequence shown here is derived from an EMBL/GenBank/DDBJ whole genome shotgun (WGS) entry which is preliminary data.</text>
</comment>
<dbReference type="PANTHER" id="PTHR23088">
    <property type="entry name" value="NITRILASE-RELATED"/>
    <property type="match status" value="1"/>
</dbReference>
<keyword evidence="5" id="KW-1185">Reference proteome</keyword>
<name>A0A418X965_9PSED</name>
<protein>
    <submittedName>
        <fullName evidence="4">Carbon-nitrogen hydrolase family protein</fullName>
    </submittedName>
</protein>
<accession>A0A418X965</accession>
<dbReference type="InterPro" id="IPR003010">
    <property type="entry name" value="C-N_Hydrolase"/>
</dbReference>
<dbReference type="PANTHER" id="PTHR23088:SF27">
    <property type="entry name" value="DEAMINATED GLUTATHIONE AMIDASE"/>
    <property type="match status" value="1"/>
</dbReference>
<dbReference type="Proteomes" id="UP000284021">
    <property type="component" value="Unassembled WGS sequence"/>
</dbReference>
<dbReference type="Gene3D" id="3.60.110.10">
    <property type="entry name" value="Carbon-nitrogen hydrolase"/>
    <property type="match status" value="1"/>
</dbReference>
<dbReference type="RefSeq" id="WP_119956821.1">
    <property type="nucleotide sequence ID" value="NZ_QYUR01000008.1"/>
</dbReference>